<feature type="transmembrane region" description="Helical" evidence="1">
    <location>
        <begin position="344"/>
        <end position="362"/>
    </location>
</feature>
<keyword evidence="4" id="KW-1185">Reference proteome</keyword>
<accession>A0A8J7U529</accession>
<feature type="transmembrane region" description="Helical" evidence="1">
    <location>
        <begin position="236"/>
        <end position="258"/>
    </location>
</feature>
<feature type="transmembrane region" description="Helical" evidence="1">
    <location>
        <begin position="89"/>
        <end position="107"/>
    </location>
</feature>
<reference evidence="3" key="1">
    <citation type="submission" date="2021-03" db="EMBL/GenBank/DDBJ databases">
        <authorList>
            <person name="Wang G."/>
        </authorList>
    </citation>
    <scope>NUCLEOTIDE SEQUENCE</scope>
    <source>
        <strain evidence="3">KCTC 12899</strain>
    </source>
</reference>
<dbReference type="AlphaFoldDB" id="A0A8J7U529"/>
<organism evidence="3 4">
    <name type="scientific">Acanthopleuribacter pedis</name>
    <dbReference type="NCBI Taxonomy" id="442870"/>
    <lineage>
        <taxon>Bacteria</taxon>
        <taxon>Pseudomonadati</taxon>
        <taxon>Acidobacteriota</taxon>
        <taxon>Holophagae</taxon>
        <taxon>Acanthopleuribacterales</taxon>
        <taxon>Acanthopleuribacteraceae</taxon>
        <taxon>Acanthopleuribacter</taxon>
    </lineage>
</organism>
<dbReference type="EMBL" id="JAFREP010000031">
    <property type="protein sequence ID" value="MBO1322098.1"/>
    <property type="molecule type" value="Genomic_DNA"/>
</dbReference>
<sequence length="372" mass="41810">MCRTTSRLGYLDNLRIFVTILVVAHHAGQAYGPTGGDWPIFEEVRAPWLLPFFATNAAWFMGLFFLLSGYFTPASFDRKGAKAFLKDRFVRLGLPIVLFWSPILGIYEYRAAQTEQSFVTWFVTDYVLGANMEVGHLWFLVHLLFYSLAYAAWRRWRGSATTAGTAAPTTGQLVAYGLALTVVTYLVRIGFPIDRWIWIAGVFPSEVAHLPQYLSLFFIGITAGRNRWFETISARFGLQLFGIAIALVAFVYLYLLVIRNYVSFGFETGGPSWGSFRYSLLEAAICISMCLGLPVFFREALNRQNDFLKQLAAGAYTVYIIHFLILVTIQGLLLRFALSPTTKFAVATLTATALCFLCAHLLRKVPGLTRVL</sequence>
<dbReference type="Pfam" id="PF01757">
    <property type="entry name" value="Acyl_transf_3"/>
    <property type="match status" value="1"/>
</dbReference>
<feature type="domain" description="Acyltransferase 3" evidence="2">
    <location>
        <begin position="9"/>
        <end position="359"/>
    </location>
</feature>
<keyword evidence="3" id="KW-0808">Transferase</keyword>
<proteinExistence type="predicted"/>
<feature type="transmembrane region" description="Helical" evidence="1">
    <location>
        <begin position="12"/>
        <end position="28"/>
    </location>
</feature>
<dbReference type="InterPro" id="IPR002656">
    <property type="entry name" value="Acyl_transf_3_dom"/>
</dbReference>
<dbReference type="PANTHER" id="PTHR36927:SF4">
    <property type="entry name" value="BLR5718 PROTEIN"/>
    <property type="match status" value="1"/>
</dbReference>
<feature type="transmembrane region" description="Helical" evidence="1">
    <location>
        <begin position="197"/>
        <end position="224"/>
    </location>
</feature>
<dbReference type="PANTHER" id="PTHR36927">
    <property type="entry name" value="BLR4337 PROTEIN"/>
    <property type="match status" value="1"/>
</dbReference>
<feature type="transmembrane region" description="Helical" evidence="1">
    <location>
        <begin position="318"/>
        <end position="338"/>
    </location>
</feature>
<evidence type="ECO:0000256" key="1">
    <source>
        <dbReference type="SAM" id="Phobius"/>
    </source>
</evidence>
<feature type="transmembrane region" description="Helical" evidence="1">
    <location>
        <begin position="278"/>
        <end position="297"/>
    </location>
</feature>
<name>A0A8J7U529_9BACT</name>
<gene>
    <name evidence="3" type="ORF">J3U88_26715</name>
</gene>
<evidence type="ECO:0000259" key="2">
    <source>
        <dbReference type="Pfam" id="PF01757"/>
    </source>
</evidence>
<protein>
    <submittedName>
        <fullName evidence="3">Acyltransferase family protein</fullName>
    </submittedName>
</protein>
<feature type="transmembrane region" description="Helical" evidence="1">
    <location>
        <begin position="48"/>
        <end position="68"/>
    </location>
</feature>
<keyword evidence="1" id="KW-0812">Transmembrane</keyword>
<feature type="transmembrane region" description="Helical" evidence="1">
    <location>
        <begin position="135"/>
        <end position="153"/>
    </location>
</feature>
<comment type="caution">
    <text evidence="3">The sequence shown here is derived from an EMBL/GenBank/DDBJ whole genome shotgun (WGS) entry which is preliminary data.</text>
</comment>
<keyword evidence="1" id="KW-0472">Membrane</keyword>
<feature type="transmembrane region" description="Helical" evidence="1">
    <location>
        <begin position="173"/>
        <end position="191"/>
    </location>
</feature>
<keyword evidence="3" id="KW-0012">Acyltransferase</keyword>
<dbReference type="InterPro" id="IPR050623">
    <property type="entry name" value="Glucan_succinyl_AcylTrfase"/>
</dbReference>
<dbReference type="GO" id="GO:0016747">
    <property type="term" value="F:acyltransferase activity, transferring groups other than amino-acyl groups"/>
    <property type="evidence" value="ECO:0007669"/>
    <property type="project" value="InterPro"/>
</dbReference>
<evidence type="ECO:0000313" key="3">
    <source>
        <dbReference type="EMBL" id="MBO1322098.1"/>
    </source>
</evidence>
<dbReference type="Proteomes" id="UP000664417">
    <property type="component" value="Unassembled WGS sequence"/>
</dbReference>
<keyword evidence="1" id="KW-1133">Transmembrane helix</keyword>
<evidence type="ECO:0000313" key="4">
    <source>
        <dbReference type="Proteomes" id="UP000664417"/>
    </source>
</evidence>
<dbReference type="RefSeq" id="WP_207862070.1">
    <property type="nucleotide sequence ID" value="NZ_JAFREP010000031.1"/>
</dbReference>